<evidence type="ECO:0000256" key="1">
    <source>
        <dbReference type="ARBA" id="ARBA00038414"/>
    </source>
</evidence>
<organism evidence="2 3">
    <name type="scientific">Scleroderma citrinum Foug A</name>
    <dbReference type="NCBI Taxonomy" id="1036808"/>
    <lineage>
        <taxon>Eukaryota</taxon>
        <taxon>Fungi</taxon>
        <taxon>Dikarya</taxon>
        <taxon>Basidiomycota</taxon>
        <taxon>Agaricomycotina</taxon>
        <taxon>Agaricomycetes</taxon>
        <taxon>Agaricomycetidae</taxon>
        <taxon>Boletales</taxon>
        <taxon>Sclerodermatineae</taxon>
        <taxon>Sclerodermataceae</taxon>
        <taxon>Scleroderma</taxon>
    </lineage>
</organism>
<dbReference type="Proteomes" id="UP000053989">
    <property type="component" value="Unassembled WGS sequence"/>
</dbReference>
<comment type="similarity">
    <text evidence="1">Belongs to the HyuE racemase family.</text>
</comment>
<dbReference type="FunCoup" id="A0A0C3ERC2">
    <property type="interactions" value="5"/>
</dbReference>
<dbReference type="AlphaFoldDB" id="A0A0C3ERC2"/>
<protein>
    <recommendedName>
        <fullName evidence="4">Hydantoin racemase</fullName>
    </recommendedName>
</protein>
<evidence type="ECO:0000313" key="3">
    <source>
        <dbReference type="Proteomes" id="UP000053989"/>
    </source>
</evidence>
<dbReference type="HOGENOM" id="CLU_053002_1_1_1"/>
<dbReference type="InterPro" id="IPR015942">
    <property type="entry name" value="Asp/Glu/hydantoin_racemase"/>
</dbReference>
<evidence type="ECO:0008006" key="4">
    <source>
        <dbReference type="Google" id="ProtNLM"/>
    </source>
</evidence>
<dbReference type="InterPro" id="IPR053714">
    <property type="entry name" value="Iso_Racemase_Enz_sf"/>
</dbReference>
<dbReference type="OrthoDB" id="412018at2759"/>
<name>A0A0C3ERC2_9AGAM</name>
<proteinExistence type="inferred from homology"/>
<accession>A0A0C3ERC2</accession>
<dbReference type="GO" id="GO:0047661">
    <property type="term" value="F:amino-acid racemase activity"/>
    <property type="evidence" value="ECO:0007669"/>
    <property type="project" value="InterPro"/>
</dbReference>
<dbReference type="EMBL" id="KN822005">
    <property type="protein sequence ID" value="KIM70381.1"/>
    <property type="molecule type" value="Genomic_DNA"/>
</dbReference>
<keyword evidence="3" id="KW-1185">Reference proteome</keyword>
<reference evidence="3" key="2">
    <citation type="submission" date="2015-01" db="EMBL/GenBank/DDBJ databases">
        <title>Evolutionary Origins and Diversification of the Mycorrhizal Mutualists.</title>
        <authorList>
            <consortium name="DOE Joint Genome Institute"/>
            <consortium name="Mycorrhizal Genomics Consortium"/>
            <person name="Kohler A."/>
            <person name="Kuo A."/>
            <person name="Nagy L.G."/>
            <person name="Floudas D."/>
            <person name="Copeland A."/>
            <person name="Barry K.W."/>
            <person name="Cichocki N."/>
            <person name="Veneault-Fourrey C."/>
            <person name="LaButti K."/>
            <person name="Lindquist E.A."/>
            <person name="Lipzen A."/>
            <person name="Lundell T."/>
            <person name="Morin E."/>
            <person name="Murat C."/>
            <person name="Riley R."/>
            <person name="Ohm R."/>
            <person name="Sun H."/>
            <person name="Tunlid A."/>
            <person name="Henrissat B."/>
            <person name="Grigoriev I.V."/>
            <person name="Hibbett D.S."/>
            <person name="Martin F."/>
        </authorList>
    </citation>
    <scope>NUCLEOTIDE SEQUENCE [LARGE SCALE GENOMIC DNA]</scope>
    <source>
        <strain evidence="3">Foug A</strain>
    </source>
</reference>
<dbReference type="Gene3D" id="3.40.50.12500">
    <property type="match status" value="1"/>
</dbReference>
<dbReference type="InterPro" id="IPR052186">
    <property type="entry name" value="Hydantoin_racemase-like"/>
</dbReference>
<dbReference type="PANTHER" id="PTHR28047">
    <property type="entry name" value="PROTEIN DCG1"/>
    <property type="match status" value="1"/>
</dbReference>
<evidence type="ECO:0000313" key="2">
    <source>
        <dbReference type="EMBL" id="KIM70381.1"/>
    </source>
</evidence>
<dbReference type="Pfam" id="PF01177">
    <property type="entry name" value="Asp_Glu_race"/>
    <property type="match status" value="1"/>
</dbReference>
<dbReference type="PANTHER" id="PTHR28047:SF5">
    <property type="entry name" value="PROTEIN DCG1"/>
    <property type="match status" value="1"/>
</dbReference>
<dbReference type="InParanoid" id="A0A0C3ERC2"/>
<sequence>MLLKLLVVNPNSTTSMTDKLEAVVNASCPPGVHYDFFTNTDGPPSINDEPTSHQSAETCMAALRRIDITCYRGFIVACYSAHPLVDILKLLTNKPVVGIFEVSITTCLHILARSKKFGIVSTGHIWERLLTEGVNHFLGVHSAHFAGVQTTGLTAVELHQAPQEEVRVRIRGAVKRLLEANHSQLGAICLGCAAMADLDTIVRETCIEVLGEVEGSGIHIIDGVAAAAQLLPGLVRC</sequence>
<reference evidence="2 3" key="1">
    <citation type="submission" date="2014-04" db="EMBL/GenBank/DDBJ databases">
        <authorList>
            <consortium name="DOE Joint Genome Institute"/>
            <person name="Kuo A."/>
            <person name="Kohler A."/>
            <person name="Nagy L.G."/>
            <person name="Floudas D."/>
            <person name="Copeland A."/>
            <person name="Barry K.W."/>
            <person name="Cichocki N."/>
            <person name="Veneault-Fourrey C."/>
            <person name="LaButti K."/>
            <person name="Lindquist E.A."/>
            <person name="Lipzen A."/>
            <person name="Lundell T."/>
            <person name="Morin E."/>
            <person name="Murat C."/>
            <person name="Sun H."/>
            <person name="Tunlid A."/>
            <person name="Henrissat B."/>
            <person name="Grigoriev I.V."/>
            <person name="Hibbett D.S."/>
            <person name="Martin F."/>
            <person name="Nordberg H.P."/>
            <person name="Cantor M.N."/>
            <person name="Hua S.X."/>
        </authorList>
    </citation>
    <scope>NUCLEOTIDE SEQUENCE [LARGE SCALE GENOMIC DNA]</scope>
    <source>
        <strain evidence="2 3">Foug A</strain>
    </source>
</reference>
<gene>
    <name evidence="2" type="ORF">SCLCIDRAFT_102359</name>
</gene>
<dbReference type="STRING" id="1036808.A0A0C3ERC2"/>